<dbReference type="GO" id="GO:0043565">
    <property type="term" value="F:sequence-specific DNA binding"/>
    <property type="evidence" value="ECO:0007669"/>
    <property type="project" value="TreeGrafter"/>
</dbReference>
<dbReference type="AlphaFoldDB" id="A0AAX6ES87"/>
<comment type="similarity">
    <text evidence="2">Belongs to the bHLH protein family.</text>
</comment>
<dbReference type="Pfam" id="PF22754">
    <property type="entry name" value="bHLH-TF_ACT-like_plant"/>
    <property type="match status" value="1"/>
</dbReference>
<keyword evidence="4" id="KW-0804">Transcription</keyword>
<reference evidence="9" key="1">
    <citation type="journal article" date="2023" name="GigaByte">
        <title>Genome assembly of the bearded iris, Iris pallida Lam.</title>
        <authorList>
            <person name="Bruccoleri R.E."/>
            <person name="Oakeley E.J."/>
            <person name="Faust A.M.E."/>
            <person name="Altorfer M."/>
            <person name="Dessus-Babus S."/>
            <person name="Burckhardt D."/>
            <person name="Oertli M."/>
            <person name="Naumann U."/>
            <person name="Petersen F."/>
            <person name="Wong J."/>
        </authorList>
    </citation>
    <scope>NUCLEOTIDE SEQUENCE</scope>
    <source>
        <strain evidence="9">GSM-AAB239-AS_SAM_17_03QT</strain>
    </source>
</reference>
<reference evidence="9" key="2">
    <citation type="submission" date="2023-04" db="EMBL/GenBank/DDBJ databases">
        <authorList>
            <person name="Bruccoleri R.E."/>
            <person name="Oakeley E.J."/>
            <person name="Faust A.-M."/>
            <person name="Dessus-Babus S."/>
            <person name="Altorfer M."/>
            <person name="Burckhardt D."/>
            <person name="Oertli M."/>
            <person name="Naumann U."/>
            <person name="Petersen F."/>
            <person name="Wong J."/>
        </authorList>
    </citation>
    <scope>NUCLEOTIDE SEQUENCE</scope>
    <source>
        <strain evidence="9">GSM-AAB239-AS_SAM_17_03QT</strain>
        <tissue evidence="9">Leaf</tissue>
    </source>
</reference>
<dbReference type="InterPro" id="IPR036638">
    <property type="entry name" value="HLH_DNA-bd_sf"/>
</dbReference>
<feature type="compositionally biased region" description="Polar residues" evidence="6">
    <location>
        <begin position="41"/>
        <end position="51"/>
    </location>
</feature>
<dbReference type="PROSITE" id="PS50888">
    <property type="entry name" value="BHLH"/>
    <property type="match status" value="1"/>
</dbReference>
<evidence type="ECO:0000256" key="5">
    <source>
        <dbReference type="ARBA" id="ARBA00023242"/>
    </source>
</evidence>
<comment type="subcellular location">
    <subcellularLocation>
        <location evidence="1">Nucleus</location>
    </subcellularLocation>
</comment>
<dbReference type="Gene3D" id="4.10.280.10">
    <property type="entry name" value="Helix-loop-helix DNA-binding domain"/>
    <property type="match status" value="1"/>
</dbReference>
<sequence>MDDIEAEYNKYWETQMFFENEELDSWGLDLDEVFTSCYNLSSPDQTGSHDGSGSPDGARKSSSPADKNIIMERNRRKRFNERLYALRSEVPNITKMDKASIIKDAIGYIQELQEQERRMLAEITELELRSQDTSPMSEITQDDYLVLNNGKRMKRTTSSSSISSAGPPDKLSIEVMELKVCEVGERNQVISITCSNCKGRDTIVTLCKLFDSLNLKVMSANITCLSGSLLHTLFVEIDELNSAQLKEKIELSIVELASTISPTSSASFSRAAKENCINCMLSLLYFSWSPFGLINGYFLLSLLGITYYML</sequence>
<evidence type="ECO:0000256" key="1">
    <source>
        <dbReference type="ARBA" id="ARBA00004123"/>
    </source>
</evidence>
<dbReference type="InterPro" id="IPR051358">
    <property type="entry name" value="TF_AMS/ICE1/BHLH6-like"/>
</dbReference>
<proteinExistence type="inferred from homology"/>
<evidence type="ECO:0000256" key="7">
    <source>
        <dbReference type="SAM" id="Phobius"/>
    </source>
</evidence>
<evidence type="ECO:0000256" key="2">
    <source>
        <dbReference type="ARBA" id="ARBA00005510"/>
    </source>
</evidence>
<evidence type="ECO:0000256" key="3">
    <source>
        <dbReference type="ARBA" id="ARBA00023015"/>
    </source>
</evidence>
<keyword evidence="3" id="KW-0805">Transcription regulation</keyword>
<feature type="transmembrane region" description="Helical" evidence="7">
    <location>
        <begin position="283"/>
        <end position="308"/>
    </location>
</feature>
<dbReference type="EMBL" id="JANAVB010034420">
    <property type="protein sequence ID" value="KAJ6806699.1"/>
    <property type="molecule type" value="Genomic_DNA"/>
</dbReference>
<comment type="caution">
    <text evidence="9">The sequence shown here is derived from an EMBL/GenBank/DDBJ whole genome shotgun (WGS) entry which is preliminary data.</text>
</comment>
<organism evidence="9 10">
    <name type="scientific">Iris pallida</name>
    <name type="common">Sweet iris</name>
    <dbReference type="NCBI Taxonomy" id="29817"/>
    <lineage>
        <taxon>Eukaryota</taxon>
        <taxon>Viridiplantae</taxon>
        <taxon>Streptophyta</taxon>
        <taxon>Embryophyta</taxon>
        <taxon>Tracheophyta</taxon>
        <taxon>Spermatophyta</taxon>
        <taxon>Magnoliopsida</taxon>
        <taxon>Liliopsida</taxon>
        <taxon>Asparagales</taxon>
        <taxon>Iridaceae</taxon>
        <taxon>Iridoideae</taxon>
        <taxon>Irideae</taxon>
        <taxon>Iris</taxon>
    </lineage>
</organism>
<evidence type="ECO:0000256" key="6">
    <source>
        <dbReference type="SAM" id="MobiDB-lite"/>
    </source>
</evidence>
<dbReference type="PANTHER" id="PTHR31945:SF26">
    <property type="entry name" value="TRANSCRIPTION FACTOR BHLH35"/>
    <property type="match status" value="1"/>
</dbReference>
<dbReference type="GO" id="GO:0046983">
    <property type="term" value="F:protein dimerization activity"/>
    <property type="evidence" value="ECO:0007669"/>
    <property type="project" value="InterPro"/>
</dbReference>
<accession>A0AAX6ES87</accession>
<keyword evidence="7" id="KW-0472">Membrane</keyword>
<feature type="region of interest" description="Disordered" evidence="6">
    <location>
        <begin position="41"/>
        <end position="72"/>
    </location>
</feature>
<protein>
    <submittedName>
        <fullName evidence="9">Transcription factor bHLH35-like</fullName>
    </submittedName>
</protein>
<dbReference type="SMART" id="SM00353">
    <property type="entry name" value="HLH"/>
    <property type="match status" value="1"/>
</dbReference>
<dbReference type="PANTHER" id="PTHR31945">
    <property type="entry name" value="TRANSCRIPTION FACTOR SCREAM2-RELATED"/>
    <property type="match status" value="1"/>
</dbReference>
<dbReference type="InterPro" id="IPR054502">
    <property type="entry name" value="bHLH-TF_ACT-like_plant"/>
</dbReference>
<dbReference type="CDD" id="cd11450">
    <property type="entry name" value="bHLH_AtFIT_like"/>
    <property type="match status" value="1"/>
</dbReference>
<dbReference type="InterPro" id="IPR011598">
    <property type="entry name" value="bHLH_dom"/>
</dbReference>
<keyword evidence="7" id="KW-0812">Transmembrane</keyword>
<keyword evidence="10" id="KW-1185">Reference proteome</keyword>
<keyword evidence="5" id="KW-0539">Nucleus</keyword>
<keyword evidence="7" id="KW-1133">Transmembrane helix</keyword>
<feature type="domain" description="BHLH" evidence="8">
    <location>
        <begin position="63"/>
        <end position="112"/>
    </location>
</feature>
<evidence type="ECO:0000313" key="10">
    <source>
        <dbReference type="Proteomes" id="UP001140949"/>
    </source>
</evidence>
<evidence type="ECO:0000313" key="9">
    <source>
        <dbReference type="EMBL" id="KAJ6806699.1"/>
    </source>
</evidence>
<dbReference type="Pfam" id="PF00010">
    <property type="entry name" value="HLH"/>
    <property type="match status" value="1"/>
</dbReference>
<dbReference type="Proteomes" id="UP001140949">
    <property type="component" value="Unassembled WGS sequence"/>
</dbReference>
<gene>
    <name evidence="9" type="ORF">M6B38_107065</name>
</gene>
<evidence type="ECO:0000259" key="8">
    <source>
        <dbReference type="PROSITE" id="PS50888"/>
    </source>
</evidence>
<dbReference type="GO" id="GO:0003700">
    <property type="term" value="F:DNA-binding transcription factor activity"/>
    <property type="evidence" value="ECO:0007669"/>
    <property type="project" value="TreeGrafter"/>
</dbReference>
<name>A0AAX6ES87_IRIPA</name>
<dbReference type="GO" id="GO:0005634">
    <property type="term" value="C:nucleus"/>
    <property type="evidence" value="ECO:0007669"/>
    <property type="project" value="UniProtKB-SubCell"/>
</dbReference>
<evidence type="ECO:0000256" key="4">
    <source>
        <dbReference type="ARBA" id="ARBA00023163"/>
    </source>
</evidence>
<dbReference type="SUPFAM" id="SSF47459">
    <property type="entry name" value="HLH, helix-loop-helix DNA-binding domain"/>
    <property type="match status" value="1"/>
</dbReference>